<dbReference type="PANTHER" id="PTHR33210">
    <property type="entry name" value="PROTODERMAL FACTOR 1"/>
    <property type="match status" value="1"/>
</dbReference>
<evidence type="ECO:0000256" key="1">
    <source>
        <dbReference type="SAM" id="MobiDB-lite"/>
    </source>
</evidence>
<keyword evidence="2" id="KW-1133">Transmembrane helix</keyword>
<proteinExistence type="predicted"/>
<protein>
    <submittedName>
        <fullName evidence="3">Copper ion binding protein, putative</fullName>
    </submittedName>
</protein>
<dbReference type="eggNOG" id="ENOG502QVEX">
    <property type="taxonomic scope" value="Eukaryota"/>
</dbReference>
<dbReference type="STRING" id="3988.B9S314"/>
<dbReference type="KEGG" id="rcu:8277808"/>
<dbReference type="AlphaFoldDB" id="B9S314"/>
<keyword evidence="2" id="KW-0472">Membrane</keyword>
<keyword evidence="4" id="KW-1185">Reference proteome</keyword>
<evidence type="ECO:0000313" key="4">
    <source>
        <dbReference type="Proteomes" id="UP000008311"/>
    </source>
</evidence>
<sequence length="284" mass="29568">MGKEKCKQHASVLMWVFAAGLISQSFLVPVMATTTYEDQKNYYSPDPHAGSPPTGSHGSHSHVPTPSHGTPSHGSGGGSYGGSPPTHSTPSNPSPSNGNCGTPPSTPSHPPSGGGSYYPPSPPTGGSTPTPVTPTPVTPTPTTPYVPTPTTPTPTTPYVPSPPFSPDPNSPFSCNYWRTHPAIIWGLLGWWGTVGSAFGTTSVPGLGASMSLQQALSNTRTDGYGTLYREGTASLLNSMVSNKFPFTTRQVRESFIAALGSNKVAAAQGHLFKLANEGRLKPRN</sequence>
<dbReference type="EMBL" id="EQ973855">
    <property type="protein sequence ID" value="EEF41999.1"/>
    <property type="molecule type" value="Genomic_DNA"/>
</dbReference>
<feature type="compositionally biased region" description="Pro residues" evidence="1">
    <location>
        <begin position="131"/>
        <end position="164"/>
    </location>
</feature>
<dbReference type="FunCoup" id="B9S314">
    <property type="interactions" value="29"/>
</dbReference>
<accession>B9S314</accession>
<evidence type="ECO:0000256" key="2">
    <source>
        <dbReference type="SAM" id="Phobius"/>
    </source>
</evidence>
<feature type="transmembrane region" description="Helical" evidence="2">
    <location>
        <begin position="12"/>
        <end position="32"/>
    </location>
</feature>
<name>B9S314_RICCO</name>
<feature type="compositionally biased region" description="Low complexity" evidence="1">
    <location>
        <begin position="82"/>
        <end position="103"/>
    </location>
</feature>
<dbReference type="InParanoid" id="B9S314"/>
<organism evidence="3 4">
    <name type="scientific">Ricinus communis</name>
    <name type="common">Castor bean</name>
    <dbReference type="NCBI Taxonomy" id="3988"/>
    <lineage>
        <taxon>Eukaryota</taxon>
        <taxon>Viridiplantae</taxon>
        <taxon>Streptophyta</taxon>
        <taxon>Embryophyta</taxon>
        <taxon>Tracheophyta</taxon>
        <taxon>Spermatophyta</taxon>
        <taxon>Magnoliopsida</taxon>
        <taxon>eudicotyledons</taxon>
        <taxon>Gunneridae</taxon>
        <taxon>Pentapetalae</taxon>
        <taxon>rosids</taxon>
        <taxon>fabids</taxon>
        <taxon>Malpighiales</taxon>
        <taxon>Euphorbiaceae</taxon>
        <taxon>Acalyphoideae</taxon>
        <taxon>Acalypheae</taxon>
        <taxon>Ricinus</taxon>
    </lineage>
</organism>
<dbReference type="PANTHER" id="PTHR33210:SF18">
    <property type="entry name" value="PROTODERMAL FACTOR 1"/>
    <property type="match status" value="1"/>
</dbReference>
<keyword evidence="2" id="KW-0812">Transmembrane</keyword>
<feature type="region of interest" description="Disordered" evidence="1">
    <location>
        <begin position="42"/>
        <end position="164"/>
    </location>
</feature>
<dbReference type="InterPro" id="IPR039923">
    <property type="entry name" value="Protodermal_1"/>
</dbReference>
<reference evidence="4" key="1">
    <citation type="journal article" date="2010" name="Nat. Biotechnol.">
        <title>Draft genome sequence of the oilseed species Ricinus communis.</title>
        <authorList>
            <person name="Chan A.P."/>
            <person name="Crabtree J."/>
            <person name="Zhao Q."/>
            <person name="Lorenzi H."/>
            <person name="Orvis J."/>
            <person name="Puiu D."/>
            <person name="Melake-Berhan A."/>
            <person name="Jones K.M."/>
            <person name="Redman J."/>
            <person name="Chen G."/>
            <person name="Cahoon E.B."/>
            <person name="Gedil M."/>
            <person name="Stanke M."/>
            <person name="Haas B.J."/>
            <person name="Wortman J.R."/>
            <person name="Fraser-Liggett C.M."/>
            <person name="Ravel J."/>
            <person name="Rabinowicz P.D."/>
        </authorList>
    </citation>
    <scope>NUCLEOTIDE SEQUENCE [LARGE SCALE GENOMIC DNA]</scope>
    <source>
        <strain evidence="4">cv. Hale</strain>
    </source>
</reference>
<feature type="compositionally biased region" description="Low complexity" evidence="1">
    <location>
        <begin position="47"/>
        <end position="73"/>
    </location>
</feature>
<dbReference type="Proteomes" id="UP000008311">
    <property type="component" value="Unassembled WGS sequence"/>
</dbReference>
<dbReference type="OrthoDB" id="696797at2759"/>
<evidence type="ECO:0000313" key="3">
    <source>
        <dbReference type="EMBL" id="EEF41999.1"/>
    </source>
</evidence>
<gene>
    <name evidence="3" type="ORF">RCOM_1194180</name>
</gene>